<dbReference type="PIRSF" id="PIRSF000530">
    <property type="entry name" value="Galactokinase"/>
    <property type="match status" value="1"/>
</dbReference>
<dbReference type="InterPro" id="IPR006206">
    <property type="entry name" value="Mevalonate/galactokinase"/>
</dbReference>
<keyword evidence="10 11" id="KW-0119">Carbohydrate metabolism</keyword>
<keyword evidence="5 11" id="KW-0547">Nucleotide-binding</keyword>
<dbReference type="PANTHER" id="PTHR10457:SF7">
    <property type="entry name" value="GALACTOKINASE-RELATED"/>
    <property type="match status" value="1"/>
</dbReference>
<dbReference type="KEGG" id="pmai:CF386_11665"/>
<dbReference type="PANTHER" id="PTHR10457">
    <property type="entry name" value="MEVALONATE KINASE/GALACTOKINASE"/>
    <property type="match status" value="1"/>
</dbReference>
<evidence type="ECO:0000256" key="9">
    <source>
        <dbReference type="ARBA" id="ARBA00023144"/>
    </source>
</evidence>
<evidence type="ECO:0000259" key="13">
    <source>
        <dbReference type="Pfam" id="PF00288"/>
    </source>
</evidence>
<dbReference type="GO" id="GO:0006012">
    <property type="term" value="P:galactose metabolic process"/>
    <property type="evidence" value="ECO:0007669"/>
    <property type="project" value="UniProtKB-UniRule"/>
</dbReference>
<feature type="binding site" evidence="11">
    <location>
        <begin position="38"/>
        <end position="41"/>
    </location>
    <ligand>
        <name>substrate</name>
    </ligand>
</feature>
<evidence type="ECO:0000256" key="10">
    <source>
        <dbReference type="ARBA" id="ARBA00023277"/>
    </source>
</evidence>
<reference evidence="16 17" key="1">
    <citation type="journal article" date="2016" name="Int. J. Syst. Evol. Microbiol.">
        <title>Paraphotobacterium marinum gen. nov., sp. nov., a member of the family Vibrionaceae, isolated from surface seawater.</title>
        <authorList>
            <person name="Huang Z."/>
            <person name="Dong C."/>
            <person name="Shao Z."/>
        </authorList>
    </citation>
    <scope>NUCLEOTIDE SEQUENCE [LARGE SCALE GENOMIC DNA]</scope>
    <source>
        <strain evidence="16 17">NSCS20N07D</strain>
    </source>
</reference>
<feature type="binding site" evidence="11">
    <location>
        <position position="227"/>
    </location>
    <ligand>
        <name>substrate</name>
    </ligand>
</feature>
<feature type="domain" description="GHMP kinase N-terminal" evidence="13">
    <location>
        <begin position="98"/>
        <end position="185"/>
    </location>
</feature>
<dbReference type="GO" id="GO:0005829">
    <property type="term" value="C:cytosol"/>
    <property type="evidence" value="ECO:0007669"/>
    <property type="project" value="TreeGrafter"/>
</dbReference>
<dbReference type="PRINTS" id="PR00473">
    <property type="entry name" value="GALCTOKINASE"/>
</dbReference>
<evidence type="ECO:0000259" key="14">
    <source>
        <dbReference type="Pfam" id="PF08544"/>
    </source>
</evidence>
<dbReference type="InterPro" id="IPR006204">
    <property type="entry name" value="GHMP_kinase_N_dom"/>
</dbReference>
<dbReference type="GO" id="GO:0000287">
    <property type="term" value="F:magnesium ion binding"/>
    <property type="evidence" value="ECO:0007669"/>
    <property type="project" value="UniProtKB-UniRule"/>
</dbReference>
<evidence type="ECO:0000259" key="15">
    <source>
        <dbReference type="Pfam" id="PF10509"/>
    </source>
</evidence>
<dbReference type="PRINTS" id="PR00959">
    <property type="entry name" value="MEVGALKINASE"/>
</dbReference>
<evidence type="ECO:0000313" key="16">
    <source>
        <dbReference type="EMBL" id="ASK79697.1"/>
    </source>
</evidence>
<dbReference type="Proteomes" id="UP000242175">
    <property type="component" value="Chromosome small"/>
</dbReference>
<feature type="site" description="Transition state stabilizer" evidence="11">
    <location>
        <position position="32"/>
    </location>
</feature>
<dbReference type="FunFam" id="3.30.230.10:FF:000017">
    <property type="entry name" value="Galactokinase"/>
    <property type="match status" value="1"/>
</dbReference>
<keyword evidence="2 11" id="KW-0963">Cytoplasm</keyword>
<dbReference type="SUPFAM" id="SSF55060">
    <property type="entry name" value="GHMP Kinase, C-terminal domain"/>
    <property type="match status" value="1"/>
</dbReference>
<evidence type="ECO:0000256" key="12">
    <source>
        <dbReference type="NCBIfam" id="TIGR00131"/>
    </source>
</evidence>
<dbReference type="GO" id="GO:0005524">
    <property type="term" value="F:ATP binding"/>
    <property type="evidence" value="ECO:0007669"/>
    <property type="project" value="UniProtKB-UniRule"/>
</dbReference>
<evidence type="ECO:0000313" key="17">
    <source>
        <dbReference type="Proteomes" id="UP000242175"/>
    </source>
</evidence>
<keyword evidence="3 11" id="KW-0808">Transferase</keyword>
<dbReference type="PROSITE" id="PS00627">
    <property type="entry name" value="GHMP_KINASES_ATP"/>
    <property type="match status" value="1"/>
</dbReference>
<proteinExistence type="inferred from homology"/>
<dbReference type="EMBL" id="CP022356">
    <property type="protein sequence ID" value="ASK79697.1"/>
    <property type="molecule type" value="Genomic_DNA"/>
</dbReference>
<dbReference type="Pfam" id="PF08544">
    <property type="entry name" value="GHMP_kinases_C"/>
    <property type="match status" value="1"/>
</dbReference>
<dbReference type="Pfam" id="PF10509">
    <property type="entry name" value="GalKase_gal_bdg"/>
    <property type="match status" value="1"/>
</dbReference>
<dbReference type="InterPro" id="IPR036554">
    <property type="entry name" value="GHMP_kinase_C_sf"/>
</dbReference>
<evidence type="ECO:0000256" key="2">
    <source>
        <dbReference type="ARBA" id="ARBA00022490"/>
    </source>
</evidence>
<dbReference type="InterPro" id="IPR006203">
    <property type="entry name" value="GHMP_knse_ATP-bd_CS"/>
</dbReference>
<feature type="domain" description="Galactokinase N-terminal" evidence="15">
    <location>
        <begin position="14"/>
        <end position="62"/>
    </location>
</feature>
<dbReference type="NCBIfam" id="NF003472">
    <property type="entry name" value="PRK05101.1"/>
    <property type="match status" value="1"/>
</dbReference>
<dbReference type="EC" id="2.7.1.6" evidence="11 12"/>
<dbReference type="InterPro" id="IPR014721">
    <property type="entry name" value="Ribsml_uS5_D2-typ_fold_subgr"/>
</dbReference>
<dbReference type="RefSeq" id="WP_089074605.1">
    <property type="nucleotide sequence ID" value="NZ_CBCSAM010000003.1"/>
</dbReference>
<evidence type="ECO:0000256" key="6">
    <source>
        <dbReference type="ARBA" id="ARBA00022777"/>
    </source>
</evidence>
<dbReference type="SUPFAM" id="SSF54211">
    <property type="entry name" value="Ribosomal protein S5 domain 2-like"/>
    <property type="match status" value="1"/>
</dbReference>
<dbReference type="NCBIfam" id="TIGR00131">
    <property type="entry name" value="gal_kin"/>
    <property type="match status" value="1"/>
</dbReference>
<protein>
    <recommendedName>
        <fullName evidence="11 12">Galactokinase</fullName>
        <ecNumber evidence="11 12">2.7.1.6</ecNumber>
    </recommendedName>
    <alternativeName>
        <fullName evidence="11">Galactose kinase</fullName>
    </alternativeName>
</protein>
<dbReference type="InterPro" id="IPR022963">
    <property type="entry name" value="Galactokinase_bac"/>
</dbReference>
<evidence type="ECO:0000256" key="7">
    <source>
        <dbReference type="ARBA" id="ARBA00022840"/>
    </source>
</evidence>
<keyword evidence="7 11" id="KW-0067">ATP-binding</keyword>
<sequence>MTSLNNLKENLINTFITHFNKSPEFIFQAPGRVNLIGEYTDCNEGFVLPCAINYGTQLVISKRNDSDINLVAFDYNNEKDHLNLKKDIQFEPNKMWANYIRGIIHLFHLKGYKIDGFDLVVGGNIPQGTGLSSSASLLVVVADAINTVFKCGLNKKEIALLAQEAENKFVGANVGIMDQYIIANGKEGLALKIDCRYLEEEDVNIPNDWNIVIFNTNKKREVADSEYNLRREQCEKAALFFDVSSLRDVTTFQFEEQKSLMDPLIAKRAQHVIYENERVLNAVDALRNSDMNKLSQLMYDSHESMKNDFEITCAEVDTMVDLIRESLGNEGGVRMTGAGFGGCVVSVMPKSLVPKVIDYVQENYEPKSGFKEDIYITEPKAGSCLIDSFSEEVIV</sequence>
<dbReference type="OrthoDB" id="250531at2"/>
<dbReference type="UniPathway" id="UPA00214"/>
<dbReference type="Gene3D" id="3.30.230.10">
    <property type="match status" value="1"/>
</dbReference>
<evidence type="ECO:0000256" key="3">
    <source>
        <dbReference type="ARBA" id="ARBA00022679"/>
    </source>
</evidence>
<feature type="binding site" evidence="11">
    <location>
        <position position="166"/>
    </location>
    <ligand>
        <name>Mg(2+)</name>
        <dbReference type="ChEBI" id="CHEBI:18420"/>
    </ligand>
</feature>
<feature type="active site" description="Proton acceptor" evidence="11">
    <location>
        <position position="178"/>
    </location>
</feature>
<dbReference type="GO" id="GO:0004335">
    <property type="term" value="F:galactokinase activity"/>
    <property type="evidence" value="ECO:0007669"/>
    <property type="project" value="UniProtKB-UniRule"/>
</dbReference>
<dbReference type="Pfam" id="PF00288">
    <property type="entry name" value="GHMP_kinases_N"/>
    <property type="match status" value="1"/>
</dbReference>
<comment type="caution">
    <text evidence="11">Lacks conserved residue(s) required for the propagation of feature annotation.</text>
</comment>
<keyword evidence="4 11" id="KW-0479">Metal-binding</keyword>
<dbReference type="InterPro" id="IPR019539">
    <property type="entry name" value="GalKase_N"/>
</dbReference>
<comment type="catalytic activity">
    <reaction evidence="11">
        <text>alpha-D-galactose + ATP = alpha-D-galactose 1-phosphate + ADP + H(+)</text>
        <dbReference type="Rhea" id="RHEA:13553"/>
        <dbReference type="ChEBI" id="CHEBI:15378"/>
        <dbReference type="ChEBI" id="CHEBI:28061"/>
        <dbReference type="ChEBI" id="CHEBI:30616"/>
        <dbReference type="ChEBI" id="CHEBI:58336"/>
        <dbReference type="ChEBI" id="CHEBI:456216"/>
        <dbReference type="EC" id="2.7.1.6"/>
    </reaction>
</comment>
<keyword evidence="17" id="KW-1185">Reference proteome</keyword>
<name>A0A220VH64_9GAMM</name>
<dbReference type="HAMAP" id="MF_00246">
    <property type="entry name" value="Galactokinase"/>
    <property type="match status" value="1"/>
</dbReference>
<comment type="similarity">
    <text evidence="1 11">Belongs to the GHMP kinase family. GalK subfamily.</text>
</comment>
<comment type="subcellular location">
    <subcellularLocation>
        <location evidence="11">Cytoplasm</location>
    </subcellularLocation>
</comment>
<evidence type="ECO:0000256" key="4">
    <source>
        <dbReference type="ARBA" id="ARBA00022723"/>
    </source>
</evidence>
<dbReference type="InterPro" id="IPR020568">
    <property type="entry name" value="Ribosomal_Su5_D2-typ_SF"/>
</dbReference>
<evidence type="ECO:0000256" key="1">
    <source>
        <dbReference type="ARBA" id="ARBA00006566"/>
    </source>
</evidence>
<keyword evidence="6 11" id="KW-0418">Kinase</keyword>
<accession>A0A220VH64</accession>
<dbReference type="AlphaFoldDB" id="A0A220VH64"/>
<organism evidence="16 17">
    <name type="scientific">Paraphotobacterium marinum</name>
    <dbReference type="NCBI Taxonomy" id="1755811"/>
    <lineage>
        <taxon>Bacteria</taxon>
        <taxon>Pseudomonadati</taxon>
        <taxon>Pseudomonadota</taxon>
        <taxon>Gammaproteobacteria</taxon>
        <taxon>Vibrionales</taxon>
        <taxon>Vibrionaceae</taxon>
        <taxon>Paraphotobacterium</taxon>
    </lineage>
</organism>
<evidence type="ECO:0000256" key="5">
    <source>
        <dbReference type="ARBA" id="ARBA00022741"/>
    </source>
</evidence>
<evidence type="ECO:0000256" key="11">
    <source>
        <dbReference type="HAMAP-Rule" id="MF_00246"/>
    </source>
</evidence>
<dbReference type="Gene3D" id="3.30.70.890">
    <property type="entry name" value="GHMP kinase, C-terminal domain"/>
    <property type="match status" value="1"/>
</dbReference>
<dbReference type="InterPro" id="IPR013750">
    <property type="entry name" value="GHMP_kinase_C_dom"/>
</dbReference>
<feature type="domain" description="GHMP kinase C-terminal" evidence="14">
    <location>
        <begin position="283"/>
        <end position="365"/>
    </location>
</feature>
<dbReference type="InterPro" id="IPR000705">
    <property type="entry name" value="Galactokinase"/>
</dbReference>
<keyword evidence="8 11" id="KW-0460">Magnesium</keyword>
<keyword evidence="9 11" id="KW-0299">Galactose metabolism</keyword>
<feature type="binding site" evidence="11">
    <location>
        <position position="134"/>
    </location>
    <ligand>
        <name>Mg(2+)</name>
        <dbReference type="ChEBI" id="CHEBI:18420"/>
    </ligand>
</feature>
<gene>
    <name evidence="11" type="primary">galK</name>
    <name evidence="16" type="ORF">CF386_11665</name>
</gene>
<comment type="pathway">
    <text evidence="11">Carbohydrate metabolism; galactose metabolism.</text>
</comment>
<comment type="function">
    <text evidence="11">Catalyzes the transfer of the gamma-phosphate of ATP to D-galactose to form alpha-D-galactose-1-phosphate (Gal-1-P).</text>
</comment>
<dbReference type="FunFam" id="3.30.70.890:FF:000001">
    <property type="entry name" value="Galactokinase"/>
    <property type="match status" value="1"/>
</dbReference>
<evidence type="ECO:0000256" key="8">
    <source>
        <dbReference type="ARBA" id="ARBA00022842"/>
    </source>
</evidence>